<comment type="caution">
    <text evidence="3">The sequence shown here is derived from an EMBL/GenBank/DDBJ whole genome shotgun (WGS) entry which is preliminary data.</text>
</comment>
<reference evidence="3 4" key="1">
    <citation type="submission" date="2019-01" db="EMBL/GenBank/DDBJ databases">
        <title>Chengkuizengella sp. nov., isolated from deep-sea sediment of East Pacific Ocean.</title>
        <authorList>
            <person name="Yang J."/>
            <person name="Lai Q."/>
            <person name="Shao Z."/>
        </authorList>
    </citation>
    <scope>NUCLEOTIDE SEQUENCE [LARGE SCALE GENOMIC DNA]</scope>
    <source>
        <strain evidence="3 4">YPA3-1-1</strain>
    </source>
</reference>
<name>A0A6N9PYH7_9BACL</name>
<dbReference type="InterPro" id="IPR012334">
    <property type="entry name" value="Pectin_lyas_fold"/>
</dbReference>
<evidence type="ECO:0000313" key="4">
    <source>
        <dbReference type="Proteomes" id="UP000448943"/>
    </source>
</evidence>
<accession>A0A6N9PYH7</accession>
<dbReference type="PANTHER" id="PTHR22990:SF15">
    <property type="entry name" value="F-BOX ONLY PROTEIN 10"/>
    <property type="match status" value="1"/>
</dbReference>
<dbReference type="InterPro" id="IPR051550">
    <property type="entry name" value="SCF-Subunits/Alg-Epimerases"/>
</dbReference>
<keyword evidence="1" id="KW-0677">Repeat</keyword>
<dbReference type="Gene3D" id="2.160.20.10">
    <property type="entry name" value="Single-stranded right-handed beta-helix, Pectin lyase-like"/>
    <property type="match status" value="3"/>
</dbReference>
<evidence type="ECO:0000313" key="3">
    <source>
        <dbReference type="EMBL" id="NBI27483.1"/>
    </source>
</evidence>
<dbReference type="OrthoDB" id="338827at2"/>
<keyword evidence="4" id="KW-1185">Reference proteome</keyword>
<organism evidence="3 4">
    <name type="scientific">Chengkuizengella marina</name>
    <dbReference type="NCBI Taxonomy" id="2507566"/>
    <lineage>
        <taxon>Bacteria</taxon>
        <taxon>Bacillati</taxon>
        <taxon>Bacillota</taxon>
        <taxon>Bacilli</taxon>
        <taxon>Bacillales</taxon>
        <taxon>Paenibacillaceae</taxon>
        <taxon>Chengkuizengella</taxon>
    </lineage>
</organism>
<protein>
    <recommendedName>
        <fullName evidence="2">Right handed beta helix domain-containing protein</fullName>
    </recommendedName>
</protein>
<dbReference type="Proteomes" id="UP000448943">
    <property type="component" value="Unassembled WGS sequence"/>
</dbReference>
<dbReference type="RefSeq" id="WP_160643480.1">
    <property type="nucleotide sequence ID" value="NZ_SIJB01000002.1"/>
</dbReference>
<dbReference type="AlphaFoldDB" id="A0A6N9PYH7"/>
<dbReference type="InterPro" id="IPR011050">
    <property type="entry name" value="Pectin_lyase_fold/virulence"/>
</dbReference>
<dbReference type="InterPro" id="IPR006626">
    <property type="entry name" value="PbH1"/>
</dbReference>
<feature type="domain" description="Right handed beta helix" evidence="2">
    <location>
        <begin position="402"/>
        <end position="537"/>
    </location>
</feature>
<dbReference type="PANTHER" id="PTHR22990">
    <property type="entry name" value="F-BOX ONLY PROTEIN"/>
    <property type="match status" value="1"/>
</dbReference>
<dbReference type="SMART" id="SM00710">
    <property type="entry name" value="PbH1"/>
    <property type="match status" value="9"/>
</dbReference>
<gene>
    <name evidence="3" type="ORF">ERL59_00675</name>
</gene>
<evidence type="ECO:0000259" key="2">
    <source>
        <dbReference type="Pfam" id="PF13229"/>
    </source>
</evidence>
<proteinExistence type="predicted"/>
<sequence length="696" mass="76063">MTVRKVPTSEFPTINDALADSKPYDTIRVGEGNFPESLTIDIEGLRIIGVGKGKTIIEGEGAGTSGITINSFLVTIEDLTVQNFNSGSGIEINDDLNIIHKVQILNNGRHGIDISDSSNIVIQCESNENGENGINIDNSFNLILHCKIIGNRSHGIFIESEVLNLIHCCLAQKNIQDGFHNEGNFSYIISSVAIKNGGNGFSDGSFSSNNFYGFNKSIENKGNGFVIDVEVLVFDNVSKNNGLNGILVMDDGARIIKNVIANNKENGIRVEDFENVIDRNIIKNNGLAGIRIAGDETAFRSNCLKGNSPDIFVEDMVEDCTFADNDCETSMPLGLCERNDAIDVQEGESIQQAIDDAPDGFQINIGVGVFNEPIYVEQERLRIVGADMCKTIIDGTNIEGDGIFINNFLNSIENLTVQNFGSNGVVIDGESNSIDRVISKNNKQDGFIITRSGIDLTFFNECKATMNKENGFNGFDSNLNYFIRCNANKNRNNGFLIEDGNLLLFNEAKENSMNGFVLDDSNLCIGNCALRNKGNGYFTIEEVNFLFRNKVIGNSLNGIISADTDNIIWGNICNKNEGDGIEINEEDNVVVLNICQLNKGNGIQVNETSDLDSIIDHNCIENNQEAGIIIEETDADFFGIRSNCLSGNILDIQNNSLEVENIAIDENKCNSSKPDGLCEGSCDKSFLRGNKEFNGT</sequence>
<evidence type="ECO:0000256" key="1">
    <source>
        <dbReference type="ARBA" id="ARBA00022737"/>
    </source>
</evidence>
<feature type="domain" description="Right handed beta helix" evidence="2">
    <location>
        <begin position="63"/>
        <end position="186"/>
    </location>
</feature>
<dbReference type="EMBL" id="SIJB01000002">
    <property type="protein sequence ID" value="NBI27483.1"/>
    <property type="molecule type" value="Genomic_DNA"/>
</dbReference>
<dbReference type="InterPro" id="IPR039448">
    <property type="entry name" value="Beta_helix"/>
</dbReference>
<dbReference type="SUPFAM" id="SSF51126">
    <property type="entry name" value="Pectin lyase-like"/>
    <property type="match status" value="2"/>
</dbReference>
<dbReference type="Pfam" id="PF13229">
    <property type="entry name" value="Beta_helix"/>
    <property type="match status" value="2"/>
</dbReference>